<protein>
    <submittedName>
        <fullName evidence="2">Uncharacterized protein</fullName>
    </submittedName>
</protein>
<sequence length="140" mass="16499">MCLCLLLYKLNFIYMYVYVVIRMFLQRKRDIGTVQSESNAPKSIEYYCLIEPCQYHVHSSSSRGTSSSKYRAHTYLEGMIPNPDLFFKLFPSRSPIHFLCQKQVLCDSRHKSIFLYVLVIKTFPLSFYLKNCCFFVSVTN</sequence>
<feature type="transmembrane region" description="Helical" evidence="1">
    <location>
        <begin position="113"/>
        <end position="129"/>
    </location>
</feature>
<evidence type="ECO:0000313" key="2">
    <source>
        <dbReference type="EMBL" id="PNT39050.1"/>
    </source>
</evidence>
<name>A0A2K2ANE8_POPTR</name>
<evidence type="ECO:0000256" key="1">
    <source>
        <dbReference type="SAM" id="Phobius"/>
    </source>
</evidence>
<keyword evidence="1" id="KW-0812">Transmembrane</keyword>
<accession>A0A2K2ANE8</accession>
<dbReference type="EMBL" id="CM009293">
    <property type="protein sequence ID" value="PNT39050.1"/>
    <property type="molecule type" value="Genomic_DNA"/>
</dbReference>
<organism evidence="2 3">
    <name type="scientific">Populus trichocarpa</name>
    <name type="common">Western balsam poplar</name>
    <name type="synonym">Populus balsamifera subsp. trichocarpa</name>
    <dbReference type="NCBI Taxonomy" id="3694"/>
    <lineage>
        <taxon>Eukaryota</taxon>
        <taxon>Viridiplantae</taxon>
        <taxon>Streptophyta</taxon>
        <taxon>Embryophyta</taxon>
        <taxon>Tracheophyta</taxon>
        <taxon>Spermatophyta</taxon>
        <taxon>Magnoliopsida</taxon>
        <taxon>eudicotyledons</taxon>
        <taxon>Gunneridae</taxon>
        <taxon>Pentapetalae</taxon>
        <taxon>rosids</taxon>
        <taxon>fabids</taxon>
        <taxon>Malpighiales</taxon>
        <taxon>Salicaceae</taxon>
        <taxon>Saliceae</taxon>
        <taxon>Populus</taxon>
    </lineage>
</organism>
<reference evidence="2 3" key="1">
    <citation type="journal article" date="2006" name="Science">
        <title>The genome of black cottonwood, Populus trichocarpa (Torr. &amp; Gray).</title>
        <authorList>
            <person name="Tuskan G.A."/>
            <person name="Difazio S."/>
            <person name="Jansson S."/>
            <person name="Bohlmann J."/>
            <person name="Grigoriev I."/>
            <person name="Hellsten U."/>
            <person name="Putnam N."/>
            <person name="Ralph S."/>
            <person name="Rombauts S."/>
            <person name="Salamov A."/>
            <person name="Schein J."/>
            <person name="Sterck L."/>
            <person name="Aerts A."/>
            <person name="Bhalerao R.R."/>
            <person name="Bhalerao R.P."/>
            <person name="Blaudez D."/>
            <person name="Boerjan W."/>
            <person name="Brun A."/>
            <person name="Brunner A."/>
            <person name="Busov V."/>
            <person name="Campbell M."/>
            <person name="Carlson J."/>
            <person name="Chalot M."/>
            <person name="Chapman J."/>
            <person name="Chen G.L."/>
            <person name="Cooper D."/>
            <person name="Coutinho P.M."/>
            <person name="Couturier J."/>
            <person name="Covert S."/>
            <person name="Cronk Q."/>
            <person name="Cunningham R."/>
            <person name="Davis J."/>
            <person name="Degroeve S."/>
            <person name="Dejardin A."/>
            <person name="Depamphilis C."/>
            <person name="Detter J."/>
            <person name="Dirks B."/>
            <person name="Dubchak I."/>
            <person name="Duplessis S."/>
            <person name="Ehlting J."/>
            <person name="Ellis B."/>
            <person name="Gendler K."/>
            <person name="Goodstein D."/>
            <person name="Gribskov M."/>
            <person name="Grimwood J."/>
            <person name="Groover A."/>
            <person name="Gunter L."/>
            <person name="Hamberger B."/>
            <person name="Heinze B."/>
            <person name="Helariutta Y."/>
            <person name="Henrissat B."/>
            <person name="Holligan D."/>
            <person name="Holt R."/>
            <person name="Huang W."/>
            <person name="Islam-Faridi N."/>
            <person name="Jones S."/>
            <person name="Jones-Rhoades M."/>
            <person name="Jorgensen R."/>
            <person name="Joshi C."/>
            <person name="Kangasjarvi J."/>
            <person name="Karlsson J."/>
            <person name="Kelleher C."/>
            <person name="Kirkpatrick R."/>
            <person name="Kirst M."/>
            <person name="Kohler A."/>
            <person name="Kalluri U."/>
            <person name="Larimer F."/>
            <person name="Leebens-Mack J."/>
            <person name="Leple J.C."/>
            <person name="Locascio P."/>
            <person name="Lou Y."/>
            <person name="Lucas S."/>
            <person name="Martin F."/>
            <person name="Montanini B."/>
            <person name="Napoli C."/>
            <person name="Nelson D.R."/>
            <person name="Nelson C."/>
            <person name="Nieminen K."/>
            <person name="Nilsson O."/>
            <person name="Pereda V."/>
            <person name="Peter G."/>
            <person name="Philippe R."/>
            <person name="Pilate G."/>
            <person name="Poliakov A."/>
            <person name="Razumovskaya J."/>
            <person name="Richardson P."/>
            <person name="Rinaldi C."/>
            <person name="Ritland K."/>
            <person name="Rouze P."/>
            <person name="Ryaboy D."/>
            <person name="Schmutz J."/>
            <person name="Schrader J."/>
            <person name="Segerman B."/>
            <person name="Shin H."/>
            <person name="Siddiqui A."/>
            <person name="Sterky F."/>
            <person name="Terry A."/>
            <person name="Tsai C.J."/>
            <person name="Uberbacher E."/>
            <person name="Unneberg P."/>
            <person name="Vahala J."/>
            <person name="Wall K."/>
            <person name="Wessler S."/>
            <person name="Yang G."/>
            <person name="Yin T."/>
            <person name="Douglas C."/>
            <person name="Marra M."/>
            <person name="Sandberg G."/>
            <person name="Van de Peer Y."/>
            <person name="Rokhsar D."/>
        </authorList>
    </citation>
    <scope>NUCLEOTIDE SEQUENCE [LARGE SCALE GENOMIC DNA]</scope>
    <source>
        <strain evidence="3">cv. Nisqually</strain>
    </source>
</reference>
<evidence type="ECO:0000313" key="3">
    <source>
        <dbReference type="Proteomes" id="UP000006729"/>
    </source>
</evidence>
<feature type="transmembrane region" description="Helical" evidence="1">
    <location>
        <begin position="6"/>
        <end position="25"/>
    </location>
</feature>
<keyword evidence="1" id="KW-1133">Transmembrane helix</keyword>
<proteinExistence type="predicted"/>
<keyword evidence="1" id="KW-0472">Membrane</keyword>
<dbReference type="Proteomes" id="UP000006729">
    <property type="component" value="Chromosome 4"/>
</dbReference>
<dbReference type="InParanoid" id="A0A2K2ANE8"/>
<dbReference type="Gramene" id="Potri.004G013800.1.v4.1">
    <property type="protein sequence ID" value="Potri.004G013800.1.v4.1"/>
    <property type="gene ID" value="Potri.004G013800.v4.1"/>
</dbReference>
<keyword evidence="3" id="KW-1185">Reference proteome</keyword>
<dbReference type="AlphaFoldDB" id="A0A2K2ANE8"/>
<gene>
    <name evidence="2" type="ORF">POPTR_004G013800</name>
</gene>